<reference evidence="2" key="1">
    <citation type="journal article" date="2006" name="PLoS Biol.">
        <title>Macronuclear genome sequence of the ciliate Tetrahymena thermophila, a model eukaryote.</title>
        <authorList>
            <person name="Eisen J.A."/>
            <person name="Coyne R.S."/>
            <person name="Wu M."/>
            <person name="Wu D."/>
            <person name="Thiagarajan M."/>
            <person name="Wortman J.R."/>
            <person name="Badger J.H."/>
            <person name="Ren Q."/>
            <person name="Amedeo P."/>
            <person name="Jones K.M."/>
            <person name="Tallon L.J."/>
            <person name="Delcher A.L."/>
            <person name="Salzberg S.L."/>
            <person name="Silva J.C."/>
            <person name="Haas B.J."/>
            <person name="Majoros W.H."/>
            <person name="Farzad M."/>
            <person name="Carlton J.M."/>
            <person name="Smith R.K. Jr."/>
            <person name="Garg J."/>
            <person name="Pearlman R.E."/>
            <person name="Karrer K.M."/>
            <person name="Sun L."/>
            <person name="Manning G."/>
            <person name="Elde N.C."/>
            <person name="Turkewitz A.P."/>
            <person name="Asai D.J."/>
            <person name="Wilkes D.E."/>
            <person name="Wang Y."/>
            <person name="Cai H."/>
            <person name="Collins K."/>
            <person name="Stewart B.A."/>
            <person name="Lee S.R."/>
            <person name="Wilamowska K."/>
            <person name="Weinberg Z."/>
            <person name="Ruzzo W.L."/>
            <person name="Wloga D."/>
            <person name="Gaertig J."/>
            <person name="Frankel J."/>
            <person name="Tsao C.-C."/>
            <person name="Gorovsky M.A."/>
            <person name="Keeling P.J."/>
            <person name="Waller R.F."/>
            <person name="Patron N.J."/>
            <person name="Cherry J.M."/>
            <person name="Stover N.A."/>
            <person name="Krieger C.J."/>
            <person name="del Toro C."/>
            <person name="Ryder H.F."/>
            <person name="Williamson S.C."/>
            <person name="Barbeau R.A."/>
            <person name="Hamilton E.P."/>
            <person name="Orias E."/>
        </authorList>
    </citation>
    <scope>NUCLEOTIDE SEQUENCE [LARGE SCALE GENOMIC DNA]</scope>
    <source>
        <strain evidence="2">SB210</strain>
    </source>
</reference>
<dbReference type="InParanoid" id="W7XKD5"/>
<accession>W7XKD5</accession>
<dbReference type="KEGG" id="tet:TTHERM_001558026"/>
<dbReference type="EMBL" id="GG662851">
    <property type="protein sequence ID" value="EWS76436.1"/>
    <property type="molecule type" value="Genomic_DNA"/>
</dbReference>
<proteinExistence type="predicted"/>
<organism evidence="1 2">
    <name type="scientific">Tetrahymena thermophila (strain SB210)</name>
    <dbReference type="NCBI Taxonomy" id="312017"/>
    <lineage>
        <taxon>Eukaryota</taxon>
        <taxon>Sar</taxon>
        <taxon>Alveolata</taxon>
        <taxon>Ciliophora</taxon>
        <taxon>Intramacronucleata</taxon>
        <taxon>Oligohymenophorea</taxon>
        <taxon>Hymenostomatida</taxon>
        <taxon>Tetrahymenina</taxon>
        <taxon>Tetrahymenidae</taxon>
        <taxon>Tetrahymena</taxon>
    </lineage>
</organism>
<sequence length="104" mass="12624">MIHSQSQNFYNKSNKSYLINSSSFFVLRSFLQFKISQSKTNKLFLLKVMSNLIDQYNLLNQNLSVMHPLHEFKKKYIINQLIRRQKYEIIRLINQQQKQKLKIK</sequence>
<name>W7XKD5_TETTS</name>
<keyword evidence="2" id="KW-1185">Reference proteome</keyword>
<dbReference type="AlphaFoldDB" id="W7XKD5"/>
<evidence type="ECO:0000313" key="2">
    <source>
        <dbReference type="Proteomes" id="UP000009168"/>
    </source>
</evidence>
<dbReference type="GeneID" id="24442458"/>
<dbReference type="Proteomes" id="UP000009168">
    <property type="component" value="Unassembled WGS sequence"/>
</dbReference>
<protein>
    <submittedName>
        <fullName evidence="1">Uncharacterized protein</fullName>
    </submittedName>
</protein>
<dbReference type="RefSeq" id="XP_012651028.1">
    <property type="nucleotide sequence ID" value="XM_012795574.1"/>
</dbReference>
<evidence type="ECO:0000313" key="1">
    <source>
        <dbReference type="EMBL" id="EWS76436.1"/>
    </source>
</evidence>
<gene>
    <name evidence="1" type="ORF">TTHERM_001558026</name>
</gene>